<dbReference type="SMART" id="SM00358">
    <property type="entry name" value="DSRM"/>
    <property type="match status" value="1"/>
</dbReference>
<dbReference type="Proteomes" id="UP000694853">
    <property type="component" value="Unplaced"/>
</dbReference>
<evidence type="ECO:0000259" key="3">
    <source>
        <dbReference type="PROSITE" id="PS50137"/>
    </source>
</evidence>
<accession>A0A8B8KD46</accession>
<feature type="domain" description="DRBM" evidence="3">
    <location>
        <begin position="108"/>
        <end position="184"/>
    </location>
</feature>
<evidence type="ECO:0000313" key="4">
    <source>
        <dbReference type="Proteomes" id="UP000694853"/>
    </source>
</evidence>
<dbReference type="PROSITE" id="PS50137">
    <property type="entry name" value="DS_RBD"/>
    <property type="match status" value="1"/>
</dbReference>
<evidence type="ECO:0000256" key="1">
    <source>
        <dbReference type="PROSITE-ProRule" id="PRU00266"/>
    </source>
</evidence>
<dbReference type="AlphaFoldDB" id="A0A8B8KD46"/>
<sequence>MENKCSHPPKIAVNLKHLPPIDPFRITNSVSKLNKSCTRAPPKFVKPSPNQEIELLHSDKGFDKIPILGNVVVEEASSISSNKKNETCGNKIPPTQTHSAHQGMKKGIARSNLYETCAAKHWKPPTFECCKEEGPSHQRMFTFKAIIEIEETSRNIIECYGAPHQKKKAAADHAAEGALWYLRHLGCVLKNR</sequence>
<dbReference type="Gene3D" id="3.30.160.20">
    <property type="match status" value="1"/>
</dbReference>
<evidence type="ECO:0000256" key="2">
    <source>
        <dbReference type="SAM" id="MobiDB-lite"/>
    </source>
</evidence>
<dbReference type="RefSeq" id="XP_027341661.1">
    <property type="nucleotide sequence ID" value="XM_027485860.1"/>
</dbReference>
<reference evidence="5" key="2">
    <citation type="submission" date="2025-08" db="UniProtKB">
        <authorList>
            <consortium name="RefSeq"/>
        </authorList>
    </citation>
    <scope>IDENTIFICATION</scope>
    <source>
        <tissue evidence="5">Young leaves</tissue>
    </source>
</reference>
<dbReference type="KEGG" id="aprc:113854700"/>
<name>A0A8B8KD46_ABRPR</name>
<evidence type="ECO:0000313" key="5">
    <source>
        <dbReference type="RefSeq" id="XP_027341661.1"/>
    </source>
</evidence>
<dbReference type="OrthoDB" id="786951at2759"/>
<dbReference type="Pfam" id="PF14709">
    <property type="entry name" value="DND1_DSRM"/>
    <property type="match status" value="1"/>
</dbReference>
<organism evidence="4 5">
    <name type="scientific">Abrus precatorius</name>
    <name type="common">Indian licorice</name>
    <name type="synonym">Glycine abrus</name>
    <dbReference type="NCBI Taxonomy" id="3816"/>
    <lineage>
        <taxon>Eukaryota</taxon>
        <taxon>Viridiplantae</taxon>
        <taxon>Streptophyta</taxon>
        <taxon>Embryophyta</taxon>
        <taxon>Tracheophyta</taxon>
        <taxon>Spermatophyta</taxon>
        <taxon>Magnoliopsida</taxon>
        <taxon>eudicotyledons</taxon>
        <taxon>Gunneridae</taxon>
        <taxon>Pentapetalae</taxon>
        <taxon>rosids</taxon>
        <taxon>fabids</taxon>
        <taxon>Fabales</taxon>
        <taxon>Fabaceae</taxon>
        <taxon>Papilionoideae</taxon>
        <taxon>50 kb inversion clade</taxon>
        <taxon>NPAAA clade</taxon>
        <taxon>indigoferoid/millettioid clade</taxon>
        <taxon>Abreae</taxon>
        <taxon>Abrus</taxon>
    </lineage>
</organism>
<keyword evidence="1" id="KW-0694">RNA-binding</keyword>
<keyword evidence="4" id="KW-1185">Reference proteome</keyword>
<dbReference type="SUPFAM" id="SSF54768">
    <property type="entry name" value="dsRNA-binding domain-like"/>
    <property type="match status" value="1"/>
</dbReference>
<reference evidence="4" key="1">
    <citation type="journal article" date="2019" name="Toxins">
        <title>Detection of Abrin-Like and Prepropulchellin-Like Toxin Genes and Transcripts Using Whole Genome Sequencing and Full-Length Transcript Sequencing of Abrus precatorius.</title>
        <authorList>
            <person name="Hovde B.T."/>
            <person name="Daligault H.E."/>
            <person name="Hanschen E.R."/>
            <person name="Kunde Y.A."/>
            <person name="Johnson M.B."/>
            <person name="Starkenburg S.R."/>
            <person name="Johnson S.L."/>
        </authorList>
    </citation>
    <scope>NUCLEOTIDE SEQUENCE [LARGE SCALE GENOMIC DNA]</scope>
</reference>
<feature type="region of interest" description="Disordered" evidence="2">
    <location>
        <begin position="82"/>
        <end position="102"/>
    </location>
</feature>
<dbReference type="InterPro" id="IPR014720">
    <property type="entry name" value="dsRBD_dom"/>
</dbReference>
<gene>
    <name evidence="5" type="primary">LOC113854700</name>
</gene>
<proteinExistence type="predicted"/>
<protein>
    <submittedName>
        <fullName evidence="5">Ribonuclease 3-like protein 1 isoform X1</fullName>
    </submittedName>
</protein>
<dbReference type="GeneID" id="113854700"/>
<dbReference type="GO" id="GO:0003723">
    <property type="term" value="F:RNA binding"/>
    <property type="evidence" value="ECO:0007669"/>
    <property type="project" value="UniProtKB-UniRule"/>
</dbReference>